<name>A0A1X0QRM5_RHIZD</name>
<organism evidence="3">
    <name type="scientific">Rhizopus microsporus var. microsporus</name>
    <dbReference type="NCBI Taxonomy" id="86635"/>
    <lineage>
        <taxon>Eukaryota</taxon>
        <taxon>Fungi</taxon>
        <taxon>Fungi incertae sedis</taxon>
        <taxon>Mucoromycota</taxon>
        <taxon>Mucoromycotina</taxon>
        <taxon>Mucoromycetes</taxon>
        <taxon>Mucorales</taxon>
        <taxon>Mucorineae</taxon>
        <taxon>Rhizopodaceae</taxon>
        <taxon>Rhizopus</taxon>
    </lineage>
</organism>
<evidence type="ECO:0000259" key="1">
    <source>
        <dbReference type="Pfam" id="PF12657"/>
    </source>
</evidence>
<dbReference type="Pfam" id="PF12660">
    <property type="entry name" value="zf-TFIIIC"/>
    <property type="match status" value="1"/>
</dbReference>
<dbReference type="InterPro" id="IPR024764">
    <property type="entry name" value="TFIIIC_Znf"/>
</dbReference>
<dbReference type="InterPro" id="IPR024761">
    <property type="entry name" value="TFIIIC_delta_N"/>
</dbReference>
<feature type="domain" description="Transcription factor IIIC putative zinc-finger" evidence="2">
    <location>
        <begin position="639"/>
        <end position="691"/>
    </location>
</feature>
<dbReference type="PANTHER" id="PTHR15496">
    <property type="entry name" value="GENERAL TRANSCRIPTION FACTOR 3C POLYPEPTIDE 4 FAMILY"/>
    <property type="match status" value="1"/>
</dbReference>
<proteinExistence type="predicted"/>
<evidence type="ECO:0000313" key="3">
    <source>
        <dbReference type="EMBL" id="ORE02396.1"/>
    </source>
</evidence>
<dbReference type="GO" id="GO:0000127">
    <property type="term" value="C:transcription factor TFIIIC complex"/>
    <property type="evidence" value="ECO:0007669"/>
    <property type="project" value="InterPro"/>
</dbReference>
<reference evidence="3" key="1">
    <citation type="journal article" date="2016" name="Proc. Natl. Acad. Sci. U.S.A.">
        <title>Lipid metabolic changes in an early divergent fungus govern the establishment of a mutualistic symbiosis with endobacteria.</title>
        <authorList>
            <person name="Lastovetsky O.A."/>
            <person name="Gaspar M.L."/>
            <person name="Mondo S.J."/>
            <person name="LaButti K.M."/>
            <person name="Sandor L."/>
            <person name="Grigoriev I.V."/>
            <person name="Henry S.A."/>
            <person name="Pawlowska T.E."/>
        </authorList>
    </citation>
    <scope>NUCLEOTIDE SEQUENCE [LARGE SCALE GENOMIC DNA]</scope>
    <source>
        <strain evidence="3">ATCC 52814</strain>
    </source>
</reference>
<dbReference type="AlphaFoldDB" id="A0A1X0QRM5"/>
<dbReference type="Proteomes" id="UP000242414">
    <property type="component" value="Unassembled WGS sequence"/>
</dbReference>
<dbReference type="GO" id="GO:0004402">
    <property type="term" value="F:histone acetyltransferase activity"/>
    <property type="evidence" value="ECO:0007669"/>
    <property type="project" value="InterPro"/>
</dbReference>
<accession>A0A1X0QRM5</accession>
<dbReference type="InterPro" id="IPR044230">
    <property type="entry name" value="GTF3C4"/>
</dbReference>
<dbReference type="VEuPathDB" id="FungiDB:BCV72DRAFT_258322"/>
<dbReference type="PANTHER" id="PTHR15496:SF2">
    <property type="entry name" value="GENERAL TRANSCRIPTION FACTOR 3C POLYPEPTIDE 4"/>
    <property type="match status" value="1"/>
</dbReference>
<dbReference type="GO" id="GO:0006384">
    <property type="term" value="P:transcription initiation at RNA polymerase III promoter"/>
    <property type="evidence" value="ECO:0007669"/>
    <property type="project" value="InterPro"/>
</dbReference>
<dbReference type="OrthoDB" id="6021743at2759"/>
<dbReference type="Pfam" id="PF12657">
    <property type="entry name" value="TFIIIC_delta"/>
    <property type="match status" value="1"/>
</dbReference>
<sequence length="701" mass="78874">METQPGISLKTRPYFTDCIHWNDNGQLSVCLDNGVHIVTPVLTGVSSKYENYAHAGLNLPPFPSDKNVGIEPFTPEEIETSYFNEEGFRCAAWSPSGMSPSQSCLLTVVTTKHRVLTYQSSTKNPLSSDWQLYSDITSVIEEKGTHPSHHTLYASWSKLLLGNTLDSKFALLALSHKAGSISIWTQSLDHGMQYGAEVLPHTSFVNLVSWSAWKKINETTYVALLASSSTNGTVALSTVQVNLSKGNKQSIENVEVKVLERWFENDITIPTLLKAYDDAMDDSSYINIAICKGVTVYMMRVQVTDEGNVVNEYGWGSYTLCHSGAGLSAGSWINQNTFRCYTFEGEGIYLIMTEDGRVKKDEEQTYKLNQKLIQKYKQQWMEEQIKTEEDDILGASDAIPYLWGASDGRNKIITAIYCTLESEEDSTIAFILQKERGIGVDDACDDLDRYAYNPEFIFTYPVQAIVHETLEYLLNEDDMSDFKMWLIKLDSLLQQRPELDDKDLTRALFSSPSTIAARIIINAEIKLKHYNLLQATAAFEDTCRKAKHVIQLYYLSHALDLALRLSDNEFGNLDEQDVTELLILSDLALALRDEQLIQAASQVYTRLQRSFSFLDLNQELEYATCFNLQSSAEYTLKPREKCPVCSEAVNAIGNSSLAQCNAGHLWELCSITKRVLLETKAHKILKGCSRCINCGSGFYYQ</sequence>
<feature type="domain" description="Transcription factor IIIC 90kDa subunit N-terminal" evidence="1">
    <location>
        <begin position="21"/>
        <end position="301"/>
    </location>
</feature>
<protein>
    <recommendedName>
        <fullName evidence="4">Transcription factor IIIC putative zinc-finger domain-containing protein</fullName>
    </recommendedName>
</protein>
<evidence type="ECO:0000259" key="2">
    <source>
        <dbReference type="Pfam" id="PF12660"/>
    </source>
</evidence>
<evidence type="ECO:0008006" key="4">
    <source>
        <dbReference type="Google" id="ProtNLM"/>
    </source>
</evidence>
<gene>
    <name evidence="3" type="ORF">BCV72DRAFT_258322</name>
</gene>
<dbReference type="EMBL" id="KV922053">
    <property type="protein sequence ID" value="ORE02396.1"/>
    <property type="molecule type" value="Genomic_DNA"/>
</dbReference>